<evidence type="ECO:0000259" key="1">
    <source>
        <dbReference type="Pfam" id="PF00775"/>
    </source>
</evidence>
<dbReference type="Pfam" id="PF00775">
    <property type="entry name" value="Dioxygenase_C"/>
    <property type="match status" value="1"/>
</dbReference>
<sequence>MLQRSSRGCATAYFDEGRNMALAANGEVTPGKGGSPAPGVGVTMGPSQGIPLDINVSPTLEIPPQPPLHPPCISFTGDLSHNYPCQNSTLGNYGRYERSVQPSPPLQMITQLGGGVCYPHSMYIANVVILALGIPLVSITSFAATHAPEKLEGKALPVCHSKLGDAGLRHAAITRRWTKLHTFVGAKRASRTARDNNPAIINQTNHHSTHHYTPLTPESVIFRNRTCTLNVETGPGPYWVRGEYVRENVIDGQPGVPVILETQFIDVETCEPIVGLGMEIWSANATGVYSSIQGSFMEKANGNVNDASNLAKTFLRGVQKSDQDGVVQFTTLFPGHYHDRANHVHVIAHLNATFLPNKTVTGGTVAYAGQFFWDQSLIDLVESSYPYNTNTMPLQRNIHDGFFITETENTNSDPVLEYSFLGPNLSDGLFAWITVGLNVSASYDPNYNWSWTADGSVYGPHGTFTPVAGFSEIGDWD</sequence>
<accession>A0A8H6R0G1</accession>
<dbReference type="Proteomes" id="UP000641853">
    <property type="component" value="Unassembled WGS sequence"/>
</dbReference>
<dbReference type="GO" id="GO:0008199">
    <property type="term" value="F:ferric iron binding"/>
    <property type="evidence" value="ECO:0007669"/>
    <property type="project" value="InterPro"/>
</dbReference>
<dbReference type="SUPFAM" id="SSF49482">
    <property type="entry name" value="Aromatic compound dioxygenase"/>
    <property type="match status" value="1"/>
</dbReference>
<dbReference type="EMBL" id="JACBAG010001711">
    <property type="protein sequence ID" value="KAF7183616.1"/>
    <property type="molecule type" value="Genomic_DNA"/>
</dbReference>
<organism evidence="2 3">
    <name type="scientific">Aspergillus felis</name>
    <dbReference type="NCBI Taxonomy" id="1287682"/>
    <lineage>
        <taxon>Eukaryota</taxon>
        <taxon>Fungi</taxon>
        <taxon>Dikarya</taxon>
        <taxon>Ascomycota</taxon>
        <taxon>Pezizomycotina</taxon>
        <taxon>Eurotiomycetes</taxon>
        <taxon>Eurotiomycetidae</taxon>
        <taxon>Eurotiales</taxon>
        <taxon>Aspergillaceae</taxon>
        <taxon>Aspergillus</taxon>
        <taxon>Aspergillus subgen. Fumigati</taxon>
    </lineage>
</organism>
<dbReference type="InterPro" id="IPR015889">
    <property type="entry name" value="Intradiol_dOase_core"/>
</dbReference>
<reference evidence="2" key="1">
    <citation type="submission" date="2020-06" db="EMBL/GenBank/DDBJ databases">
        <title>Draft genome sequences of strains closely related to Aspergillus parafelis and Aspergillus hiratsukae.</title>
        <authorList>
            <person name="Dos Santos R.A.C."/>
            <person name="Rivero-Menendez O."/>
            <person name="Steenwyk J.L."/>
            <person name="Mead M.E."/>
            <person name="Goldman G.H."/>
            <person name="Alastruey-Izquierdo A."/>
            <person name="Rokas A."/>
        </authorList>
    </citation>
    <scope>NUCLEOTIDE SEQUENCE</scope>
    <source>
        <strain evidence="2">CNM-CM7691</strain>
    </source>
</reference>
<dbReference type="PANTHER" id="PTHR34315:SF9">
    <property type="entry name" value="INTRADIOL RING-CLEAVAGE DIOXYGENASES DOMAIN-CONTAINING PROTEIN-RELATED"/>
    <property type="match status" value="1"/>
</dbReference>
<name>A0A8H6R0G1_9EURO</name>
<dbReference type="AlphaFoldDB" id="A0A8H6R0G1"/>
<dbReference type="PANTHER" id="PTHR34315">
    <property type="match status" value="1"/>
</dbReference>
<dbReference type="InterPro" id="IPR000627">
    <property type="entry name" value="Intradiol_dOase_C"/>
</dbReference>
<dbReference type="GO" id="GO:0016702">
    <property type="term" value="F:oxidoreductase activity, acting on single donors with incorporation of molecular oxygen, incorporation of two atoms of oxygen"/>
    <property type="evidence" value="ECO:0007669"/>
    <property type="project" value="InterPro"/>
</dbReference>
<dbReference type="Gene3D" id="2.60.130.10">
    <property type="entry name" value="Aromatic compound dioxygenase"/>
    <property type="match status" value="1"/>
</dbReference>
<evidence type="ECO:0000313" key="2">
    <source>
        <dbReference type="EMBL" id="KAF7183616.1"/>
    </source>
</evidence>
<evidence type="ECO:0000313" key="3">
    <source>
        <dbReference type="Proteomes" id="UP000641853"/>
    </source>
</evidence>
<gene>
    <name evidence="2" type="ORF">CNMCM7691_003895</name>
</gene>
<comment type="caution">
    <text evidence="2">The sequence shown here is derived from an EMBL/GenBank/DDBJ whole genome shotgun (WGS) entry which is preliminary data.</text>
</comment>
<dbReference type="CDD" id="cd03457">
    <property type="entry name" value="intradiol_dioxygenase_like"/>
    <property type="match status" value="1"/>
</dbReference>
<protein>
    <recommendedName>
        <fullName evidence="1">Intradiol ring-cleavage dioxygenases domain-containing protein</fullName>
    </recommendedName>
</protein>
<keyword evidence="3" id="KW-1185">Reference proteome</keyword>
<feature type="domain" description="Intradiol ring-cleavage dioxygenases" evidence="1">
    <location>
        <begin position="247"/>
        <end position="341"/>
    </location>
</feature>
<proteinExistence type="predicted"/>